<dbReference type="EMBL" id="HG793128">
    <property type="protein sequence ID" value="CDK27850.1"/>
    <property type="molecule type" value="Genomic_DNA"/>
</dbReference>
<accession>W6MWT9</accession>
<evidence type="ECO:0000313" key="5">
    <source>
        <dbReference type="Proteomes" id="UP000019384"/>
    </source>
</evidence>
<dbReference type="RefSeq" id="XP_022459842.1">
    <property type="nucleotide sequence ID" value="XM_022602283.1"/>
</dbReference>
<dbReference type="STRING" id="1382522.W6MWT9"/>
<dbReference type="OrthoDB" id="7451790at2759"/>
<feature type="region of interest" description="Disordered" evidence="3">
    <location>
        <begin position="134"/>
        <end position="164"/>
    </location>
</feature>
<evidence type="ECO:0000256" key="1">
    <source>
        <dbReference type="ARBA" id="ARBA00022614"/>
    </source>
</evidence>
<dbReference type="SMART" id="SM00369">
    <property type="entry name" value="LRR_TYP"/>
    <property type="match status" value="5"/>
</dbReference>
<dbReference type="GO" id="GO:1902412">
    <property type="term" value="P:regulation of mitotic cytokinesis"/>
    <property type="evidence" value="ECO:0007669"/>
    <property type="project" value="TreeGrafter"/>
</dbReference>
<dbReference type="SMART" id="SM00365">
    <property type="entry name" value="LRR_SD22"/>
    <property type="match status" value="5"/>
</dbReference>
<sequence>MDSSDYTESGEPSLSDVAASVAESDVAVADAEGLRERNVKYVRNANFNAEVDKGEESPFIDSSRNSVGESLVPEALRAEHWSFREPEAHDEAGEQARWLFSENLGTVVESPDKLTVPAWKRYAEAVKKRDSFGENTFKRHPMGRKPNESAVSHNSTASSVPSSPLKVFDKLDTYTTNRFDRLLGGLSANEKVVQEDDDRWKNNANDIFDNLKKLGPPLEVGDDSGENSASYTSEGEPNAEHPDYSSDFEVAEKVPGSFSSDGTTMESQDARPMSVLQEEEDEDLSIQTVDSVSERISTPFVSKKQDIAKGREKKPAEIIPKTLNFIPKKEFEIAPKHMNFISKADFDNWGTNAPTAVPTLDADDENLAAVDAISDLNSDSDKENTGVLSRNNFAGKPKREVSFVLDDTHTFSRSELRLADVTSVTQAGDISYSVTHGKWTRILTEVKPSGDWNKITECDLSARNLTLMKDLYKFAPNLKRIDISKNQVKFVEGIPETTVSLNVSSNLVGDLASFKPYGNLRELNLAGNLLDSLHGLSKLANLDKLDVSGNRIRSLVGLEELSNLFILNLSNNRLEGELDLRKFDLPRLKILDVSGNRLTEIRGIEKLVDLVTLKADNNRISAVRCDGKSSLNHLALSENRLAELDLSNLTNLEILDVDGNGIRQVFGDAPLKVISARSIHNSQSLFDYATVESLDLSGTKVDFSKLRYTMLHLRDLNLSAMGLEQIPQNFSKIFPNLERLNLNFNRLNDLAALGKLRYLQKVELVSNDVADLAQIVNGLVGSRRNLRWLDTRLNPFNRGFYPFVFDEEETETERQKEDGSFIHLETLDDIRAFSHIYTSATTEGQENWVSRDEKHVSQLVEHSAELHERRVSALSIIIAFLKRIEYLDGHSVDGEDRLLAGNKVQKLIG</sequence>
<feature type="compositionally biased region" description="Polar residues" evidence="3">
    <location>
        <begin position="226"/>
        <end position="235"/>
    </location>
</feature>
<feature type="compositionally biased region" description="Polar residues" evidence="3">
    <location>
        <begin position="149"/>
        <end position="162"/>
    </location>
</feature>
<feature type="region of interest" description="Disordered" evidence="3">
    <location>
        <begin position="1"/>
        <end position="22"/>
    </location>
</feature>
<gene>
    <name evidence="4" type="ORF">KUCA_T00003829001</name>
</gene>
<dbReference type="InterPro" id="IPR001611">
    <property type="entry name" value="Leu-rich_rpt"/>
</dbReference>
<dbReference type="AlphaFoldDB" id="W6MWT9"/>
<dbReference type="PANTHER" id="PTHR47566:SF1">
    <property type="entry name" value="PROTEIN NUD1"/>
    <property type="match status" value="1"/>
</dbReference>
<feature type="compositionally biased region" description="Polar residues" evidence="3">
    <location>
        <begin position="257"/>
        <end position="267"/>
    </location>
</feature>
<keyword evidence="2" id="KW-0677">Repeat</keyword>
<reference evidence="4" key="1">
    <citation type="submission" date="2013-12" db="EMBL/GenBank/DDBJ databases">
        <authorList>
            <person name="Genoscope - CEA"/>
        </authorList>
    </citation>
    <scope>NUCLEOTIDE SEQUENCE</scope>
    <source>
        <strain evidence="4">CBS 1993</strain>
    </source>
</reference>
<dbReference type="Proteomes" id="UP000019384">
    <property type="component" value="Unassembled WGS sequence"/>
</dbReference>
<keyword evidence="5" id="KW-1185">Reference proteome</keyword>
<dbReference type="SUPFAM" id="SSF52058">
    <property type="entry name" value="L domain-like"/>
    <property type="match status" value="1"/>
</dbReference>
<organism evidence="4 5">
    <name type="scientific">Kuraishia capsulata CBS 1993</name>
    <dbReference type="NCBI Taxonomy" id="1382522"/>
    <lineage>
        <taxon>Eukaryota</taxon>
        <taxon>Fungi</taxon>
        <taxon>Dikarya</taxon>
        <taxon>Ascomycota</taxon>
        <taxon>Saccharomycotina</taxon>
        <taxon>Pichiomycetes</taxon>
        <taxon>Pichiales</taxon>
        <taxon>Pichiaceae</taxon>
        <taxon>Kuraishia</taxon>
    </lineage>
</organism>
<dbReference type="GO" id="GO:0035591">
    <property type="term" value="F:signaling adaptor activity"/>
    <property type="evidence" value="ECO:0007669"/>
    <property type="project" value="TreeGrafter"/>
</dbReference>
<dbReference type="InterPro" id="IPR032675">
    <property type="entry name" value="LRR_dom_sf"/>
</dbReference>
<dbReference type="GO" id="GO:0061499">
    <property type="term" value="C:outer plaque of mitotic spindle pole body"/>
    <property type="evidence" value="ECO:0007669"/>
    <property type="project" value="TreeGrafter"/>
</dbReference>
<dbReference type="HOGENOM" id="CLU_350573_0_0_1"/>
<evidence type="ECO:0000313" key="4">
    <source>
        <dbReference type="EMBL" id="CDK27850.1"/>
    </source>
</evidence>
<dbReference type="InterPro" id="IPR003591">
    <property type="entry name" value="Leu-rich_rpt_typical-subtyp"/>
</dbReference>
<dbReference type="Gene3D" id="3.80.10.10">
    <property type="entry name" value="Ribonuclease Inhibitor"/>
    <property type="match status" value="3"/>
</dbReference>
<dbReference type="PROSITE" id="PS51450">
    <property type="entry name" value="LRR"/>
    <property type="match status" value="4"/>
</dbReference>
<dbReference type="GO" id="GO:0031028">
    <property type="term" value="P:septation initiation signaling"/>
    <property type="evidence" value="ECO:0007669"/>
    <property type="project" value="TreeGrafter"/>
</dbReference>
<protein>
    <submittedName>
        <fullName evidence="4">Uncharacterized protein</fullName>
    </submittedName>
</protein>
<name>W6MWT9_9ASCO</name>
<dbReference type="InterPro" id="IPR052574">
    <property type="entry name" value="CDIRP"/>
</dbReference>
<evidence type="ECO:0000256" key="2">
    <source>
        <dbReference type="ARBA" id="ARBA00022737"/>
    </source>
</evidence>
<evidence type="ECO:0000256" key="3">
    <source>
        <dbReference type="SAM" id="MobiDB-lite"/>
    </source>
</evidence>
<feature type="region of interest" description="Disordered" evidence="3">
    <location>
        <begin position="211"/>
        <end position="283"/>
    </location>
</feature>
<keyword evidence="1" id="KW-0433">Leucine-rich repeat</keyword>
<proteinExistence type="predicted"/>
<feature type="compositionally biased region" description="Polar residues" evidence="3">
    <location>
        <begin position="1"/>
        <end position="12"/>
    </location>
</feature>
<dbReference type="GeneID" id="34521230"/>
<reference evidence="4" key="2">
    <citation type="submission" date="2014-02" db="EMBL/GenBank/DDBJ databases">
        <title>Complete DNA sequence of /Kuraishia capsulata/ illustrates novel genomic features among budding yeasts (/Saccharomycotina/).</title>
        <authorList>
            <person name="Morales L."/>
            <person name="Noel B."/>
            <person name="Porcel B."/>
            <person name="Marcet-Houben M."/>
            <person name="Hullo M-F."/>
            <person name="Sacerdot C."/>
            <person name="Tekaia F."/>
            <person name="Leh-Louis V."/>
            <person name="Despons L."/>
            <person name="Khanna V."/>
            <person name="Aury J-M."/>
            <person name="Barbe V."/>
            <person name="Couloux A."/>
            <person name="Labadie K."/>
            <person name="Pelletier E."/>
            <person name="Souciet J-L."/>
            <person name="Boekhout T."/>
            <person name="Gabaldon T."/>
            <person name="Wincker P."/>
            <person name="Dujon B."/>
        </authorList>
    </citation>
    <scope>NUCLEOTIDE SEQUENCE</scope>
    <source>
        <strain evidence="4">CBS 1993</strain>
    </source>
</reference>
<dbReference type="PANTHER" id="PTHR47566">
    <property type="match status" value="1"/>
</dbReference>